<dbReference type="PANTHER" id="PTHR30217:SF10">
    <property type="entry name" value="23S RRNA 5-HYDROXYCYTIDINE C2501 SYNTHASE"/>
    <property type="match status" value="1"/>
</dbReference>
<dbReference type="InterPro" id="IPR051454">
    <property type="entry name" value="RNA/ubiquinone_mod_enzymes"/>
</dbReference>
<reference evidence="2 3" key="1">
    <citation type="submission" date="2018-06" db="EMBL/GenBank/DDBJ databases">
        <title>Comparative genomics of Brasilonema spp. strains.</title>
        <authorList>
            <person name="Alvarenga D.O."/>
            <person name="Fiore M.F."/>
            <person name="Varani A.M."/>
        </authorList>
    </citation>
    <scope>NUCLEOTIDE SEQUENCE [LARGE SCALE GENOMIC DNA]</scope>
    <source>
        <strain evidence="2 3">SPC951</strain>
    </source>
</reference>
<dbReference type="Proteomes" id="UP000718564">
    <property type="component" value="Unassembled WGS sequence"/>
</dbReference>
<gene>
    <name evidence="2" type="ORF">DP116_23750</name>
</gene>
<dbReference type="InterPro" id="IPR020988">
    <property type="entry name" value="Pept_U32_collagenase"/>
</dbReference>
<dbReference type="PANTHER" id="PTHR30217">
    <property type="entry name" value="PEPTIDASE U32 FAMILY"/>
    <property type="match status" value="1"/>
</dbReference>
<comment type="caution">
    <text evidence="2">The sequence shown here is derived from an EMBL/GenBank/DDBJ whole genome shotgun (WGS) entry which is preliminary data.</text>
</comment>
<proteinExistence type="predicted"/>
<protein>
    <submittedName>
        <fullName evidence="2">U32 family peptidase</fullName>
    </submittedName>
</protein>
<sequence length="843" mass="95210">MKADRKPTPKMTLPTFGRPELLAPAGYWDCAKAAVENGADAIYFGLDRFNARMRAQNFTEADLPKLMEFLHRRGVKGYVTLNTLIFPQELREAEQYLRSIISAGVDAVIVQDIGICRLIRHLSPDFPIHASTQMTITSAAGVEFAKSLGCQLVVLARECSLKEIEKIQRQLPEHQASLPLEVFVHGALCVAYSGQCLTSEALGGRSANRGECAQACRMPYELISDGKVVDLGNRKYLLSPQDLAGLEILPELVQAGVSCLKIEGRLKTPEYVANVTRVYREALDRVMADLDVGDKKKFSTSFQEHYNLEMAFSRGQYTGWFRGVNNQELVHAHFGKKRGVYLGEVTRISNEKVIVRLQAPVKPGDGVVFDCGHPEAQEQGGRVYAVEQKAKETVLTFGRRDLNLRRIHVGDKIWKTNDPELDKQLRQSFAGENPQFQRPIHIEVYGEVGQSVTAIARDELGHIVQVESTIPLEEAHTKPLTPERLHEQFARLGNTPFYLGSLTNHLNGAFMLPVSELNRLRREIVAQLEELRSQPKRWRLNFHASLQDLLPSTSKVQATPNSPSLIVLVRNFKQLQAALEAGIETLYCEFEDPRAYPEAVQMVRQASKANTQHSIWVAPPRITKPGENWILQLVRSCEADGYLVRNYDHLQFFANERCIGDFSLNVANPLTADYFQHQFGLERVTASYDLNITQLEDLLTSCPPHWFEVTIHQHMPMFHMEHCVFCAFLSQGTDYTNCGRPCEKHEVKLRDRVGTEHILQADAGCRNTVFNGTAQTAAEYVQHFIELGVRNFRIEFLNETPETMTQTIHRYQQLLQGEMTGSQLWRELKLQNQLGVTRGSMGA</sequence>
<dbReference type="Pfam" id="PF12392">
    <property type="entry name" value="DUF3656"/>
    <property type="match status" value="1"/>
</dbReference>
<dbReference type="RefSeq" id="WP_169157507.1">
    <property type="nucleotide sequence ID" value="NZ_CAWPJE010000243.1"/>
</dbReference>
<feature type="domain" description="Peptidase U32 collagenase" evidence="1">
    <location>
        <begin position="413"/>
        <end position="532"/>
    </location>
</feature>
<keyword evidence="3" id="KW-1185">Reference proteome</keyword>
<organism evidence="2 3">
    <name type="scientific">Brasilonema bromeliae SPC951</name>
    <dbReference type="NCBI Taxonomy" id="385972"/>
    <lineage>
        <taxon>Bacteria</taxon>
        <taxon>Bacillati</taxon>
        <taxon>Cyanobacteriota</taxon>
        <taxon>Cyanophyceae</taxon>
        <taxon>Nostocales</taxon>
        <taxon>Scytonemataceae</taxon>
        <taxon>Brasilonema</taxon>
        <taxon>Bromeliae group (in: Brasilonema)</taxon>
    </lineage>
</organism>
<dbReference type="EMBL" id="QMEB01000242">
    <property type="protein sequence ID" value="NMG22301.1"/>
    <property type="molecule type" value="Genomic_DNA"/>
</dbReference>
<dbReference type="InterPro" id="IPR001539">
    <property type="entry name" value="Peptidase_U32"/>
</dbReference>
<dbReference type="Pfam" id="PF01136">
    <property type="entry name" value="Peptidase_U32"/>
    <property type="match status" value="2"/>
</dbReference>
<accession>A0ABX1PEK2</accession>
<evidence type="ECO:0000259" key="1">
    <source>
        <dbReference type="Pfam" id="PF12392"/>
    </source>
</evidence>
<evidence type="ECO:0000313" key="2">
    <source>
        <dbReference type="EMBL" id="NMG22301.1"/>
    </source>
</evidence>
<evidence type="ECO:0000313" key="3">
    <source>
        <dbReference type="Proteomes" id="UP000718564"/>
    </source>
</evidence>
<name>A0ABX1PEK2_9CYAN</name>